<dbReference type="InterPro" id="IPR005311">
    <property type="entry name" value="PBP_dimer"/>
</dbReference>
<evidence type="ECO:0000256" key="7">
    <source>
        <dbReference type="ARBA" id="ARBA00022692"/>
    </source>
</evidence>
<evidence type="ECO:0000256" key="14">
    <source>
        <dbReference type="SAM" id="MobiDB-lite"/>
    </source>
</evidence>
<evidence type="ECO:0000256" key="15">
    <source>
        <dbReference type="SAM" id="Phobius"/>
    </source>
</evidence>
<evidence type="ECO:0000256" key="6">
    <source>
        <dbReference type="ARBA" id="ARBA00022475"/>
    </source>
</evidence>
<dbReference type="GO" id="GO:0071972">
    <property type="term" value="F:peptidoglycan L,D-transpeptidase activity"/>
    <property type="evidence" value="ECO:0007669"/>
    <property type="project" value="TreeGrafter"/>
</dbReference>
<dbReference type="Proteomes" id="UP000276443">
    <property type="component" value="Unassembled WGS sequence"/>
</dbReference>
<comment type="caution">
    <text evidence="18">The sequence shown here is derived from an EMBL/GenBank/DDBJ whole genome shotgun (WGS) entry which is preliminary data.</text>
</comment>
<evidence type="ECO:0000313" key="19">
    <source>
        <dbReference type="Proteomes" id="UP000276443"/>
    </source>
</evidence>
<evidence type="ECO:0000256" key="2">
    <source>
        <dbReference type="ARBA" id="ARBA00004236"/>
    </source>
</evidence>
<keyword evidence="6" id="KW-1003">Cell membrane</keyword>
<dbReference type="GO" id="GO:0008658">
    <property type="term" value="F:penicillin binding"/>
    <property type="evidence" value="ECO:0007669"/>
    <property type="project" value="InterPro"/>
</dbReference>
<keyword evidence="19" id="KW-1185">Reference proteome</keyword>
<feature type="transmembrane region" description="Helical" evidence="15">
    <location>
        <begin position="15"/>
        <end position="39"/>
    </location>
</feature>
<feature type="compositionally biased region" description="Acidic residues" evidence="14">
    <location>
        <begin position="684"/>
        <end position="700"/>
    </location>
</feature>
<dbReference type="InterPro" id="IPR001460">
    <property type="entry name" value="PCN-bd_Tpept"/>
</dbReference>
<dbReference type="InterPro" id="IPR036138">
    <property type="entry name" value="PBP_dimer_sf"/>
</dbReference>
<protein>
    <recommendedName>
        <fullName evidence="5">serine-type D-Ala-D-Ala carboxypeptidase</fullName>
        <ecNumber evidence="5">3.4.16.4</ecNumber>
    </recommendedName>
</protein>
<comment type="subcellular location">
    <subcellularLocation>
        <location evidence="2">Cell membrane</location>
    </subcellularLocation>
    <subcellularLocation>
        <location evidence="1">Membrane</location>
        <topology evidence="1">Single-pass membrane protein</topology>
    </subcellularLocation>
</comment>
<dbReference type="Gene3D" id="3.90.1310.10">
    <property type="entry name" value="Penicillin-binding protein 2a (Domain 2)"/>
    <property type="match status" value="1"/>
</dbReference>
<dbReference type="GO" id="GO:0005886">
    <property type="term" value="C:plasma membrane"/>
    <property type="evidence" value="ECO:0007669"/>
    <property type="project" value="UniProtKB-SubCell"/>
</dbReference>
<evidence type="ECO:0000256" key="13">
    <source>
        <dbReference type="ARBA" id="ARBA00034000"/>
    </source>
</evidence>
<dbReference type="GO" id="GO:0009252">
    <property type="term" value="P:peptidoglycan biosynthetic process"/>
    <property type="evidence" value="ECO:0007669"/>
    <property type="project" value="UniProtKB-UniPathway"/>
</dbReference>
<sequence length="700" mass="79961">MTNQKKQKSHLPLRLNILFFIIFILFSLLILQLGVVQILNGEEAQQEVNRTDKVVSETPVPRGKIFDRNGEIVVDNEQKYAITYTPRRNVQPEDNLRIAEQLSQYMDMETGEVTERDQKDYWLLKNWDKGFAKLDEEEKQLSDSDQYQLVLERITEDELSTLTEDDMKVAAIKRELDRATQLTPHVIKSEGITKEEYAVIAENSHEMPGINVSTDWDRMVPYQEFTSLIGTVRNRNRGLPRDKVNFYQNLNYKLNDRVGDRGIEEEYELYLQGNKEIREHITDKSGNVIKSEVIRQGERGKDIVLSIDMEMQQALDEIVQEEMLKVINENPNKNEHFDKTLAVMMDPNTGEVLAMSGQKYYEGDEDTEPYFNNEAYRVLMDTHLPGSTVKGATVIAGLDSGVIEPGETFRDQPLRFRGSQDKVSWTPGIGVVDDIDAIKRSSNIYMYRTAMRLGGHWDYTPNESLRYNGEGFDLLSSYYRQFGLGSYTGVDYPREENGFLGSDVKANDVLEMAIGQHENYTAMQLVQYVSTIANGGYRMEPHIVKQINNPTNDGSNSVYEANEPNVLNKVNVPDEYIERVQEGFRQVFQEPGGTASYRFSDAEYSPAGKTGTAESAIYPGDNIRIDTLNLLLVGYAPHDDPEVAFAIVAPHLDESDSHINNEIGRRMLDKYFEIKEERQSSEESSTEDEENEESEEESGE</sequence>
<evidence type="ECO:0000256" key="1">
    <source>
        <dbReference type="ARBA" id="ARBA00004167"/>
    </source>
</evidence>
<evidence type="ECO:0000259" key="17">
    <source>
        <dbReference type="Pfam" id="PF03717"/>
    </source>
</evidence>
<evidence type="ECO:0000256" key="3">
    <source>
        <dbReference type="ARBA" id="ARBA00004752"/>
    </source>
</evidence>
<gene>
    <name evidence="18" type="ORF">EDC24_0504</name>
</gene>
<dbReference type="UniPathway" id="UPA00219"/>
<comment type="catalytic activity">
    <reaction evidence="13">
        <text>Preferential cleavage: (Ac)2-L-Lys-D-Ala-|-D-Ala. Also transpeptidation of peptidyl-alanyl moieties that are N-acyl substituents of D-alanine.</text>
        <dbReference type="EC" id="3.4.16.4"/>
    </reaction>
</comment>
<dbReference type="AlphaFoldDB" id="A0A3N5C804"/>
<comment type="similarity">
    <text evidence="4">Belongs to the transpeptidase family.</text>
</comment>
<keyword evidence="12" id="KW-0961">Cell wall biogenesis/degradation</keyword>
<dbReference type="Pfam" id="PF03717">
    <property type="entry name" value="PBP_dimer"/>
    <property type="match status" value="1"/>
</dbReference>
<organism evidence="18 19">
    <name type="scientific">Aquisalibacillus elongatus</name>
    <dbReference type="NCBI Taxonomy" id="485577"/>
    <lineage>
        <taxon>Bacteria</taxon>
        <taxon>Bacillati</taxon>
        <taxon>Bacillota</taxon>
        <taxon>Bacilli</taxon>
        <taxon>Bacillales</taxon>
        <taxon>Bacillaceae</taxon>
        <taxon>Aquisalibacillus</taxon>
    </lineage>
</organism>
<dbReference type="Pfam" id="PF00905">
    <property type="entry name" value="Transpeptidase"/>
    <property type="match status" value="1"/>
</dbReference>
<dbReference type="PANTHER" id="PTHR30627:SF2">
    <property type="entry name" value="PEPTIDOGLYCAN D,D-TRANSPEPTIDASE MRDA"/>
    <property type="match status" value="1"/>
</dbReference>
<dbReference type="Gene3D" id="3.40.710.10">
    <property type="entry name" value="DD-peptidase/beta-lactamase superfamily"/>
    <property type="match status" value="1"/>
</dbReference>
<dbReference type="GO" id="GO:0009002">
    <property type="term" value="F:serine-type D-Ala-D-Ala carboxypeptidase activity"/>
    <property type="evidence" value="ECO:0007669"/>
    <property type="project" value="UniProtKB-EC"/>
</dbReference>
<dbReference type="GO" id="GO:0071555">
    <property type="term" value="P:cell wall organization"/>
    <property type="evidence" value="ECO:0007669"/>
    <property type="project" value="UniProtKB-KW"/>
</dbReference>
<evidence type="ECO:0000256" key="8">
    <source>
        <dbReference type="ARBA" id="ARBA00022960"/>
    </source>
</evidence>
<keyword evidence="10 15" id="KW-1133">Transmembrane helix</keyword>
<evidence type="ECO:0000313" key="18">
    <source>
        <dbReference type="EMBL" id="RPF55622.1"/>
    </source>
</evidence>
<dbReference type="EMBL" id="RKRF01000007">
    <property type="protein sequence ID" value="RPF55622.1"/>
    <property type="molecule type" value="Genomic_DNA"/>
</dbReference>
<dbReference type="SUPFAM" id="SSF56519">
    <property type="entry name" value="Penicillin binding protein dimerisation domain"/>
    <property type="match status" value="1"/>
</dbReference>
<keyword evidence="9" id="KW-0573">Peptidoglycan synthesis</keyword>
<evidence type="ECO:0000256" key="9">
    <source>
        <dbReference type="ARBA" id="ARBA00022984"/>
    </source>
</evidence>
<dbReference type="PANTHER" id="PTHR30627">
    <property type="entry name" value="PEPTIDOGLYCAN D,D-TRANSPEPTIDASE"/>
    <property type="match status" value="1"/>
</dbReference>
<evidence type="ECO:0000259" key="16">
    <source>
        <dbReference type="Pfam" id="PF00905"/>
    </source>
</evidence>
<evidence type="ECO:0000256" key="10">
    <source>
        <dbReference type="ARBA" id="ARBA00022989"/>
    </source>
</evidence>
<accession>A0A3N5C804</accession>
<keyword evidence="11 15" id="KW-0472">Membrane</keyword>
<reference evidence="18 19" key="1">
    <citation type="submission" date="2018-11" db="EMBL/GenBank/DDBJ databases">
        <title>Genomic Encyclopedia of Type Strains, Phase IV (KMG-IV): sequencing the most valuable type-strain genomes for metagenomic binning, comparative biology and taxonomic classification.</title>
        <authorList>
            <person name="Goeker M."/>
        </authorList>
    </citation>
    <scope>NUCLEOTIDE SEQUENCE [LARGE SCALE GENOMIC DNA]</scope>
    <source>
        <strain evidence="18 19">DSM 18090</strain>
    </source>
</reference>
<feature type="domain" description="Penicillin-binding protein transpeptidase" evidence="16">
    <location>
        <begin position="341"/>
        <end position="668"/>
    </location>
</feature>
<dbReference type="GO" id="GO:0008360">
    <property type="term" value="P:regulation of cell shape"/>
    <property type="evidence" value="ECO:0007669"/>
    <property type="project" value="UniProtKB-KW"/>
</dbReference>
<feature type="domain" description="Penicillin-binding protein dimerisation" evidence="17">
    <location>
        <begin position="58"/>
        <end position="291"/>
    </location>
</feature>
<dbReference type="Gene3D" id="1.10.10.1230">
    <property type="entry name" value="Penicillin-binding protein, N-terminal non-catalytic domain, head sub-domain"/>
    <property type="match status" value="1"/>
</dbReference>
<dbReference type="OrthoDB" id="9770103at2"/>
<dbReference type="RefSeq" id="WP_124219444.1">
    <property type="nucleotide sequence ID" value="NZ_RKRF01000007.1"/>
</dbReference>
<name>A0A3N5C804_9BACI</name>
<proteinExistence type="inferred from homology"/>
<keyword evidence="7 15" id="KW-0812">Transmembrane</keyword>
<evidence type="ECO:0000256" key="12">
    <source>
        <dbReference type="ARBA" id="ARBA00023316"/>
    </source>
</evidence>
<evidence type="ECO:0000256" key="4">
    <source>
        <dbReference type="ARBA" id="ARBA00007171"/>
    </source>
</evidence>
<dbReference type="EC" id="3.4.16.4" evidence="5"/>
<comment type="pathway">
    <text evidence="3">Cell wall biogenesis; peptidoglycan biosynthesis.</text>
</comment>
<feature type="region of interest" description="Disordered" evidence="14">
    <location>
        <begin position="674"/>
        <end position="700"/>
    </location>
</feature>
<evidence type="ECO:0000256" key="11">
    <source>
        <dbReference type="ARBA" id="ARBA00023136"/>
    </source>
</evidence>
<dbReference type="InterPro" id="IPR050515">
    <property type="entry name" value="Beta-lactam/transpept"/>
</dbReference>
<dbReference type="SUPFAM" id="SSF56601">
    <property type="entry name" value="beta-lactamase/transpeptidase-like"/>
    <property type="match status" value="1"/>
</dbReference>
<evidence type="ECO:0000256" key="5">
    <source>
        <dbReference type="ARBA" id="ARBA00012448"/>
    </source>
</evidence>
<keyword evidence="8" id="KW-0133">Cell shape</keyword>
<dbReference type="InterPro" id="IPR012338">
    <property type="entry name" value="Beta-lactam/transpept-like"/>
</dbReference>